<protein>
    <submittedName>
        <fullName evidence="3">Uncharacterized protein</fullName>
    </submittedName>
</protein>
<evidence type="ECO:0000256" key="1">
    <source>
        <dbReference type="SAM" id="MobiDB-lite"/>
    </source>
</evidence>
<feature type="region of interest" description="Disordered" evidence="1">
    <location>
        <begin position="94"/>
        <end position="187"/>
    </location>
</feature>
<dbReference type="AlphaFoldDB" id="A0A1Z5KAK4"/>
<sequence length="187" mass="19573">MIIRSTILLSVLFALAAAQDHVGIARGAQRNLRVIKARRVALVDSQEENMRDEDFKGIWRSLQSEMSMPIGVPSPTPVAPTSPTSPVVPRTEAPIAAPVETAPIATTTTQSPTATGSEAPASSPVEIAPSAPVESPVSVEEVPSISPVADIASDIPSLVPGNENDERSDIPSDLPSDIETEPPVTEV</sequence>
<evidence type="ECO:0000313" key="4">
    <source>
        <dbReference type="Proteomes" id="UP000198406"/>
    </source>
</evidence>
<dbReference type="InParanoid" id="A0A1Z5KAK4"/>
<dbReference type="Proteomes" id="UP000198406">
    <property type="component" value="Unassembled WGS sequence"/>
</dbReference>
<keyword evidence="2" id="KW-0732">Signal</keyword>
<gene>
    <name evidence="3" type="ORF">FisN_15Hh137</name>
</gene>
<evidence type="ECO:0000313" key="3">
    <source>
        <dbReference type="EMBL" id="GAX22968.1"/>
    </source>
</evidence>
<feature type="signal peptide" evidence="2">
    <location>
        <begin position="1"/>
        <end position="18"/>
    </location>
</feature>
<proteinExistence type="predicted"/>
<feature type="chain" id="PRO_5012464618" evidence="2">
    <location>
        <begin position="19"/>
        <end position="187"/>
    </location>
</feature>
<comment type="caution">
    <text evidence="3">The sequence shown here is derived from an EMBL/GenBank/DDBJ whole genome shotgun (WGS) entry which is preliminary data.</text>
</comment>
<name>A0A1Z5KAK4_FISSO</name>
<accession>A0A1Z5KAK4</accession>
<feature type="compositionally biased region" description="Low complexity" evidence="1">
    <location>
        <begin position="94"/>
        <end position="115"/>
    </location>
</feature>
<organism evidence="3 4">
    <name type="scientific">Fistulifera solaris</name>
    <name type="common">Oleaginous diatom</name>
    <dbReference type="NCBI Taxonomy" id="1519565"/>
    <lineage>
        <taxon>Eukaryota</taxon>
        <taxon>Sar</taxon>
        <taxon>Stramenopiles</taxon>
        <taxon>Ochrophyta</taxon>
        <taxon>Bacillariophyta</taxon>
        <taxon>Bacillariophyceae</taxon>
        <taxon>Bacillariophycidae</taxon>
        <taxon>Naviculales</taxon>
        <taxon>Naviculaceae</taxon>
        <taxon>Fistulifera</taxon>
    </lineage>
</organism>
<evidence type="ECO:0000256" key="2">
    <source>
        <dbReference type="SAM" id="SignalP"/>
    </source>
</evidence>
<reference evidence="3 4" key="1">
    <citation type="journal article" date="2015" name="Plant Cell">
        <title>Oil accumulation by the oleaginous diatom Fistulifera solaris as revealed by the genome and transcriptome.</title>
        <authorList>
            <person name="Tanaka T."/>
            <person name="Maeda Y."/>
            <person name="Veluchamy A."/>
            <person name="Tanaka M."/>
            <person name="Abida H."/>
            <person name="Marechal E."/>
            <person name="Bowler C."/>
            <person name="Muto M."/>
            <person name="Sunaga Y."/>
            <person name="Tanaka M."/>
            <person name="Yoshino T."/>
            <person name="Taniguchi T."/>
            <person name="Fukuda Y."/>
            <person name="Nemoto M."/>
            <person name="Matsumoto M."/>
            <person name="Wong P.S."/>
            <person name="Aburatani S."/>
            <person name="Fujibuchi W."/>
        </authorList>
    </citation>
    <scope>NUCLEOTIDE SEQUENCE [LARGE SCALE GENOMIC DNA]</scope>
    <source>
        <strain evidence="3 4">JPCC DA0580</strain>
    </source>
</reference>
<feature type="compositionally biased region" description="Low complexity" evidence="1">
    <location>
        <begin position="127"/>
        <end position="149"/>
    </location>
</feature>
<keyword evidence="4" id="KW-1185">Reference proteome</keyword>
<dbReference type="EMBL" id="BDSP01000193">
    <property type="protein sequence ID" value="GAX22968.1"/>
    <property type="molecule type" value="Genomic_DNA"/>
</dbReference>